<dbReference type="PROSITE" id="PS00381">
    <property type="entry name" value="CLP_PROTEASE_SER"/>
    <property type="match status" value="1"/>
</dbReference>
<evidence type="ECO:0000256" key="1">
    <source>
        <dbReference type="ARBA" id="ARBA00007039"/>
    </source>
</evidence>
<evidence type="ECO:0000313" key="8">
    <source>
        <dbReference type="Proteomes" id="UP001230188"/>
    </source>
</evidence>
<dbReference type="InterPro" id="IPR018215">
    <property type="entry name" value="ClpP_Ser_AS"/>
</dbReference>
<dbReference type="GO" id="GO:0051117">
    <property type="term" value="F:ATPase binding"/>
    <property type="evidence" value="ECO:0007669"/>
    <property type="project" value="TreeGrafter"/>
</dbReference>
<dbReference type="PANTHER" id="PTHR10381:SF11">
    <property type="entry name" value="ATP-DEPENDENT CLP PROTEASE PROTEOLYTIC SUBUNIT, MITOCHONDRIAL"/>
    <property type="match status" value="1"/>
</dbReference>
<protein>
    <recommendedName>
        <fullName evidence="6">ATP-dependent Clp protease proteolytic subunit</fullName>
    </recommendedName>
</protein>
<evidence type="ECO:0000256" key="2">
    <source>
        <dbReference type="ARBA" id="ARBA00022670"/>
    </source>
</evidence>
<organism evidence="7 8">
    <name type="scientific">Chrysophaeum taylorii</name>
    <dbReference type="NCBI Taxonomy" id="2483200"/>
    <lineage>
        <taxon>Eukaryota</taxon>
        <taxon>Sar</taxon>
        <taxon>Stramenopiles</taxon>
        <taxon>Ochrophyta</taxon>
        <taxon>Pelagophyceae</taxon>
        <taxon>Pelagomonadales</taxon>
        <taxon>Pelagomonadaceae</taxon>
        <taxon>Chrysophaeum</taxon>
    </lineage>
</organism>
<name>A0AAD7UJJ5_9STRA</name>
<dbReference type="GO" id="GO:0004176">
    <property type="term" value="F:ATP-dependent peptidase activity"/>
    <property type="evidence" value="ECO:0007669"/>
    <property type="project" value="InterPro"/>
</dbReference>
<keyword evidence="2" id="KW-0645">Protease</keyword>
<accession>A0AAD7UJJ5</accession>
<evidence type="ECO:0000256" key="6">
    <source>
        <dbReference type="RuleBase" id="RU003567"/>
    </source>
</evidence>
<dbReference type="CDD" id="cd07017">
    <property type="entry name" value="S14_ClpP_2"/>
    <property type="match status" value="1"/>
</dbReference>
<dbReference type="Gene3D" id="3.90.226.10">
    <property type="entry name" value="2-enoyl-CoA Hydratase, Chain A, domain 1"/>
    <property type="match status" value="1"/>
</dbReference>
<dbReference type="PRINTS" id="PR00127">
    <property type="entry name" value="CLPPROTEASEP"/>
</dbReference>
<dbReference type="EMBL" id="JAQMWT010000142">
    <property type="protein sequence ID" value="KAJ8609332.1"/>
    <property type="molecule type" value="Genomic_DNA"/>
</dbReference>
<dbReference type="PANTHER" id="PTHR10381">
    <property type="entry name" value="ATP-DEPENDENT CLP PROTEASE PROTEOLYTIC SUBUNIT"/>
    <property type="match status" value="1"/>
</dbReference>
<dbReference type="InterPro" id="IPR023562">
    <property type="entry name" value="ClpP/TepA"/>
</dbReference>
<evidence type="ECO:0000256" key="4">
    <source>
        <dbReference type="ARBA" id="ARBA00022825"/>
    </source>
</evidence>
<dbReference type="InterPro" id="IPR001907">
    <property type="entry name" value="ClpP"/>
</dbReference>
<evidence type="ECO:0000313" key="7">
    <source>
        <dbReference type="EMBL" id="KAJ8609332.1"/>
    </source>
</evidence>
<reference evidence="7" key="1">
    <citation type="submission" date="2023-01" db="EMBL/GenBank/DDBJ databases">
        <title>Metagenome sequencing of chrysophaentin producing Chrysophaeum taylorii.</title>
        <authorList>
            <person name="Davison J."/>
            <person name="Bewley C."/>
        </authorList>
    </citation>
    <scope>NUCLEOTIDE SEQUENCE</scope>
    <source>
        <strain evidence="7">NIES-1699</strain>
    </source>
</reference>
<proteinExistence type="inferred from homology"/>
<evidence type="ECO:0000256" key="5">
    <source>
        <dbReference type="PROSITE-ProRule" id="PRU10085"/>
    </source>
</evidence>
<dbReference type="HAMAP" id="MF_00444">
    <property type="entry name" value="ClpP"/>
    <property type="match status" value="1"/>
</dbReference>
<comment type="caution">
    <text evidence="7">The sequence shown here is derived from an EMBL/GenBank/DDBJ whole genome shotgun (WGS) entry which is preliminary data.</text>
</comment>
<dbReference type="GO" id="GO:0006515">
    <property type="term" value="P:protein quality control for misfolded or incompletely synthesized proteins"/>
    <property type="evidence" value="ECO:0007669"/>
    <property type="project" value="TreeGrafter"/>
</dbReference>
<dbReference type="Pfam" id="PF00574">
    <property type="entry name" value="CLP_protease"/>
    <property type="match status" value="1"/>
</dbReference>
<evidence type="ECO:0000256" key="3">
    <source>
        <dbReference type="ARBA" id="ARBA00022801"/>
    </source>
</evidence>
<feature type="active site" evidence="5">
    <location>
        <position position="109"/>
    </location>
</feature>
<gene>
    <name evidence="7" type="ORF">CTAYLR_009115</name>
</gene>
<dbReference type="AlphaFoldDB" id="A0AAD7UJJ5"/>
<comment type="similarity">
    <text evidence="1 6">Belongs to the peptidase S14 family.</text>
</comment>
<dbReference type="InterPro" id="IPR029045">
    <property type="entry name" value="ClpP/crotonase-like_dom_sf"/>
</dbReference>
<keyword evidence="3" id="KW-0378">Hydrolase</keyword>
<sequence length="190" mass="21070">MLRRVAPRRGLAALIPIVVENTSRGERAFDIFSRLLKERIVMLNGPVTDDVAATITAQLLFLEAEDPSAPIYMYLNSPGGAVTAGLAIYDTMRYVRAPVSTLCLGQAASMGSLLLAAGDRGMRRALPNAKLAIHAEEILRTRRRLNDLYVNHTNQDLADIERVMERDTFFSPEEARDFGVIDEVVSPRKE</sequence>
<keyword evidence="4" id="KW-0720">Serine protease</keyword>
<dbReference type="Proteomes" id="UP001230188">
    <property type="component" value="Unassembled WGS sequence"/>
</dbReference>
<comment type="catalytic activity">
    <reaction evidence="5">
        <text>Hydrolysis of proteins to small peptides in the presence of ATP and magnesium. alpha-casein is the usual test substrate. In the absence of ATP, only oligopeptides shorter than five residues are hydrolyzed (such as succinyl-Leu-Tyr-|-NHMec, and Leu-Tyr-Leu-|-Tyr-Trp, in which cleavage of the -Tyr-|-Leu- and -Tyr-|-Trp bonds also occurs).</text>
        <dbReference type="EC" id="3.4.21.92"/>
    </reaction>
</comment>
<keyword evidence="8" id="KW-1185">Reference proteome</keyword>
<dbReference type="GO" id="GO:0004252">
    <property type="term" value="F:serine-type endopeptidase activity"/>
    <property type="evidence" value="ECO:0007669"/>
    <property type="project" value="InterPro"/>
</dbReference>
<dbReference type="SUPFAM" id="SSF52096">
    <property type="entry name" value="ClpP/crotonase"/>
    <property type="match status" value="1"/>
</dbReference>
<dbReference type="GO" id="GO:0009368">
    <property type="term" value="C:endopeptidase Clp complex"/>
    <property type="evidence" value="ECO:0007669"/>
    <property type="project" value="TreeGrafter"/>
</dbReference>